<dbReference type="GeneID" id="101840608"/>
<dbReference type="RefSeq" id="XP_040594254.1">
    <property type="nucleotide sequence ID" value="XM_040738320.1"/>
</dbReference>
<dbReference type="PANTHER" id="PTHR31577:SF2">
    <property type="entry name" value="DEVELOPMENTAL PLURIPOTENCY-ASSOCIATED PROTEIN 3"/>
    <property type="match status" value="1"/>
</dbReference>
<dbReference type="Pfam" id="PF15549">
    <property type="entry name" value="PGC7_Stella"/>
    <property type="match status" value="1"/>
</dbReference>
<reference evidence="3" key="1">
    <citation type="submission" date="2025-08" db="UniProtKB">
        <authorList>
            <consortium name="RefSeq"/>
        </authorList>
    </citation>
    <scope>IDENTIFICATION</scope>
    <source>
        <tissue evidence="3">Liver</tissue>
    </source>
</reference>
<evidence type="ECO:0000256" key="1">
    <source>
        <dbReference type="SAM" id="MobiDB-lite"/>
    </source>
</evidence>
<feature type="compositionally biased region" description="Basic residues" evidence="1">
    <location>
        <begin position="55"/>
        <end position="68"/>
    </location>
</feature>
<evidence type="ECO:0000313" key="3">
    <source>
        <dbReference type="RefSeq" id="XP_040594254.1"/>
    </source>
</evidence>
<name>A0ABM2WU69_MESAU</name>
<evidence type="ECO:0000313" key="2">
    <source>
        <dbReference type="Proteomes" id="UP000886700"/>
    </source>
</evidence>
<gene>
    <name evidence="3" type="primary">Dppa3</name>
</gene>
<proteinExistence type="predicted"/>
<accession>A0ABM2WU69</accession>
<feature type="compositionally biased region" description="Basic and acidic residues" evidence="1">
    <location>
        <begin position="18"/>
        <end position="31"/>
    </location>
</feature>
<organism evidence="2 3">
    <name type="scientific">Mesocricetus auratus</name>
    <name type="common">Golden hamster</name>
    <dbReference type="NCBI Taxonomy" id="10036"/>
    <lineage>
        <taxon>Eukaryota</taxon>
        <taxon>Metazoa</taxon>
        <taxon>Chordata</taxon>
        <taxon>Craniata</taxon>
        <taxon>Vertebrata</taxon>
        <taxon>Euteleostomi</taxon>
        <taxon>Mammalia</taxon>
        <taxon>Eutheria</taxon>
        <taxon>Euarchontoglires</taxon>
        <taxon>Glires</taxon>
        <taxon>Rodentia</taxon>
        <taxon>Myomorpha</taxon>
        <taxon>Muroidea</taxon>
        <taxon>Cricetidae</taxon>
        <taxon>Cricetinae</taxon>
        <taxon>Mesocricetus</taxon>
    </lineage>
</organism>
<dbReference type="Proteomes" id="UP000886700">
    <property type="component" value="Unplaced"/>
</dbReference>
<dbReference type="PANTHER" id="PTHR31577">
    <property type="entry name" value="DEVELOPMENTAL PLURIPOTENCY-ASSOCIATED PROTEIN 3-RELATED"/>
    <property type="match status" value="1"/>
</dbReference>
<dbReference type="InterPro" id="IPR029096">
    <property type="entry name" value="Dppa3"/>
</dbReference>
<protein>
    <submittedName>
        <fullName evidence="3">Developmental pluripotency-associated protein 3</fullName>
    </submittedName>
</protein>
<sequence length="160" mass="18633">MEESSEVLDSVVNPEPQRSNEDQDEQYHSDESEVSQPEILAEDLKELTLSPSAKKPSHRPVRRRPGRRRRVISTKIKPVENKSEIILRKVQSAFPRRQVRTLLSVQKDPVARMKRFIRIEKKLKSRNGDVYEEGEPFRCLCTFCLYQGWDPSENAKIGKD</sequence>
<feature type="region of interest" description="Disordered" evidence="1">
    <location>
        <begin position="1"/>
        <end position="68"/>
    </location>
</feature>
<keyword evidence="2" id="KW-1185">Reference proteome</keyword>